<dbReference type="AlphaFoldDB" id="A0A194R662"/>
<keyword evidence="3" id="KW-1185">Reference proteome</keyword>
<gene>
    <name evidence="2" type="ORF">RR48_06806</name>
</gene>
<evidence type="ECO:0000313" key="2">
    <source>
        <dbReference type="EMBL" id="KPJ13308.1"/>
    </source>
</evidence>
<accession>A0A194R662</accession>
<feature type="region of interest" description="Disordered" evidence="1">
    <location>
        <begin position="115"/>
        <end position="180"/>
    </location>
</feature>
<sequence>MKYDGKSMRYRRLCNLTSGSKLRVKSHYRGHKMALWLHLIPQLHRPGAAPRHHQFRAAHPDMFAGNCRTLTAHRYCTPQSMVCSIVVNSIRTIENLSQCSSLTGDIFPELYTTTTALDDDEEEEGEETSVGLEGSEGAECSPPPPPPALSPARPALAAGPESPAPPRDDSLTNVDTQYYR</sequence>
<dbReference type="STRING" id="76193.A0A194R662"/>
<reference evidence="2 3" key="1">
    <citation type="journal article" date="2015" name="Nat. Commun.">
        <title>Outbred genome sequencing and CRISPR/Cas9 gene editing in butterflies.</title>
        <authorList>
            <person name="Li X."/>
            <person name="Fan D."/>
            <person name="Zhang W."/>
            <person name="Liu G."/>
            <person name="Zhang L."/>
            <person name="Zhao L."/>
            <person name="Fang X."/>
            <person name="Chen L."/>
            <person name="Dong Y."/>
            <person name="Chen Y."/>
            <person name="Ding Y."/>
            <person name="Zhao R."/>
            <person name="Feng M."/>
            <person name="Zhu Y."/>
            <person name="Feng Y."/>
            <person name="Jiang X."/>
            <person name="Zhu D."/>
            <person name="Xiang H."/>
            <person name="Feng X."/>
            <person name="Li S."/>
            <person name="Wang J."/>
            <person name="Zhang G."/>
            <person name="Kronforst M.R."/>
            <person name="Wang W."/>
        </authorList>
    </citation>
    <scope>NUCLEOTIDE SEQUENCE [LARGE SCALE GENOMIC DNA]</scope>
    <source>
        <strain evidence="2">Ya'a_city_454_Pm</strain>
        <tissue evidence="2">Whole body</tissue>
    </source>
</reference>
<proteinExistence type="predicted"/>
<feature type="compositionally biased region" description="Low complexity" evidence="1">
    <location>
        <begin position="150"/>
        <end position="160"/>
    </location>
</feature>
<protein>
    <submittedName>
        <fullName evidence="2">Uncharacterized protein</fullName>
    </submittedName>
</protein>
<feature type="compositionally biased region" description="Low complexity" evidence="1">
    <location>
        <begin position="128"/>
        <end position="140"/>
    </location>
</feature>
<name>A0A194R662_PAPMA</name>
<feature type="compositionally biased region" description="Acidic residues" evidence="1">
    <location>
        <begin position="117"/>
        <end position="127"/>
    </location>
</feature>
<feature type="compositionally biased region" description="Polar residues" evidence="1">
    <location>
        <begin position="171"/>
        <end position="180"/>
    </location>
</feature>
<dbReference type="Proteomes" id="UP000053240">
    <property type="component" value="Unassembled WGS sequence"/>
</dbReference>
<dbReference type="InParanoid" id="A0A194R662"/>
<dbReference type="EMBL" id="KQ460644">
    <property type="protein sequence ID" value="KPJ13308.1"/>
    <property type="molecule type" value="Genomic_DNA"/>
</dbReference>
<evidence type="ECO:0000313" key="3">
    <source>
        <dbReference type="Proteomes" id="UP000053240"/>
    </source>
</evidence>
<organism evidence="2 3">
    <name type="scientific">Papilio machaon</name>
    <name type="common">Old World swallowtail butterfly</name>
    <dbReference type="NCBI Taxonomy" id="76193"/>
    <lineage>
        <taxon>Eukaryota</taxon>
        <taxon>Metazoa</taxon>
        <taxon>Ecdysozoa</taxon>
        <taxon>Arthropoda</taxon>
        <taxon>Hexapoda</taxon>
        <taxon>Insecta</taxon>
        <taxon>Pterygota</taxon>
        <taxon>Neoptera</taxon>
        <taxon>Endopterygota</taxon>
        <taxon>Lepidoptera</taxon>
        <taxon>Glossata</taxon>
        <taxon>Ditrysia</taxon>
        <taxon>Papilionoidea</taxon>
        <taxon>Papilionidae</taxon>
        <taxon>Papilioninae</taxon>
        <taxon>Papilio</taxon>
    </lineage>
</organism>
<evidence type="ECO:0000256" key="1">
    <source>
        <dbReference type="SAM" id="MobiDB-lite"/>
    </source>
</evidence>